<dbReference type="EMBL" id="ML986631">
    <property type="protein sequence ID" value="KAF2263125.1"/>
    <property type="molecule type" value="Genomic_DNA"/>
</dbReference>
<dbReference type="Proteomes" id="UP000800093">
    <property type="component" value="Unassembled WGS sequence"/>
</dbReference>
<dbReference type="AlphaFoldDB" id="A0A9P4KAR8"/>
<protein>
    <submittedName>
        <fullName evidence="2">Uncharacterized protein</fullName>
    </submittedName>
</protein>
<comment type="caution">
    <text evidence="2">The sequence shown here is derived from an EMBL/GenBank/DDBJ whole genome shotgun (WGS) entry which is preliminary data.</text>
</comment>
<name>A0A9P4KAR8_9PLEO</name>
<accession>A0A9P4KAR8</accession>
<feature type="region of interest" description="Disordered" evidence="1">
    <location>
        <begin position="115"/>
        <end position="190"/>
    </location>
</feature>
<keyword evidence="3" id="KW-1185">Reference proteome</keyword>
<gene>
    <name evidence="2" type="ORF">CC78DRAFT_581880</name>
</gene>
<feature type="compositionally biased region" description="Acidic residues" evidence="1">
    <location>
        <begin position="162"/>
        <end position="180"/>
    </location>
</feature>
<feature type="compositionally biased region" description="Basic and acidic residues" evidence="1">
    <location>
        <begin position="121"/>
        <end position="146"/>
    </location>
</feature>
<organism evidence="2 3">
    <name type="scientific">Lojkania enalia</name>
    <dbReference type="NCBI Taxonomy" id="147567"/>
    <lineage>
        <taxon>Eukaryota</taxon>
        <taxon>Fungi</taxon>
        <taxon>Dikarya</taxon>
        <taxon>Ascomycota</taxon>
        <taxon>Pezizomycotina</taxon>
        <taxon>Dothideomycetes</taxon>
        <taxon>Pleosporomycetidae</taxon>
        <taxon>Pleosporales</taxon>
        <taxon>Pleosporales incertae sedis</taxon>
        <taxon>Lojkania</taxon>
    </lineage>
</organism>
<proteinExistence type="predicted"/>
<reference evidence="3" key="1">
    <citation type="journal article" date="2020" name="Stud. Mycol.">
        <title>101 Dothideomycetes genomes: A test case for predicting lifestyles and emergence of pathogens.</title>
        <authorList>
            <person name="Haridas S."/>
            <person name="Albert R."/>
            <person name="Binder M."/>
            <person name="Bloem J."/>
            <person name="LaButti K."/>
            <person name="Salamov A."/>
            <person name="Andreopoulos B."/>
            <person name="Baker S."/>
            <person name="Barry K."/>
            <person name="Bills G."/>
            <person name="Bluhm B."/>
            <person name="Cannon C."/>
            <person name="Castanera R."/>
            <person name="Culley D."/>
            <person name="Daum C."/>
            <person name="Ezra D."/>
            <person name="Gonzalez J."/>
            <person name="Henrissat B."/>
            <person name="Kuo A."/>
            <person name="Liang C."/>
            <person name="Lipzen A."/>
            <person name="Lutzoni F."/>
            <person name="Magnuson J."/>
            <person name="Mondo S."/>
            <person name="Nolan M."/>
            <person name="Ohm R."/>
            <person name="Pangilinan J."/>
            <person name="Park H.-J."/>
            <person name="Ramirez L."/>
            <person name="Alfaro M."/>
            <person name="Sun H."/>
            <person name="Tritt A."/>
            <person name="Yoshinaga Y."/>
            <person name="Zwiers L.-H."/>
            <person name="Turgeon B."/>
            <person name="Goodwin S."/>
            <person name="Spatafora J."/>
            <person name="Crous P."/>
            <person name="Grigoriev I."/>
        </authorList>
    </citation>
    <scope>NUCLEOTIDE SEQUENCE [LARGE SCALE GENOMIC DNA]</scope>
    <source>
        <strain evidence="3">CBS 304.66</strain>
    </source>
</reference>
<evidence type="ECO:0000313" key="2">
    <source>
        <dbReference type="EMBL" id="KAF2263125.1"/>
    </source>
</evidence>
<evidence type="ECO:0000313" key="3">
    <source>
        <dbReference type="Proteomes" id="UP000800093"/>
    </source>
</evidence>
<sequence length="190" mass="21413">MFFPSIKVVISQIGDARATEKQWAKSSSHKDIHEPALELKSAFPPDEDVKPEGSHLTLDLENSYYECQRIRSSSRILLLLPPESPPQVDGPTPETAGLHSSITIHYVSNSVCEIQPEDSPPEAKKVPEDHSNYEGRERNLASDNEKGTAVLNEAYDSSNECELQEEEEEEEEEEEKEEEIGALMNHFNTY</sequence>
<evidence type="ECO:0000256" key="1">
    <source>
        <dbReference type="SAM" id="MobiDB-lite"/>
    </source>
</evidence>